<name>A0A0R3L305_9BRAD</name>
<keyword evidence="3" id="KW-1185">Reference proteome</keyword>
<proteinExistence type="predicted"/>
<dbReference type="EMBL" id="LLXX01000153">
    <property type="protein sequence ID" value="KRR02090.1"/>
    <property type="molecule type" value="Genomic_DNA"/>
</dbReference>
<accession>A0A0R3L305</accession>
<dbReference type="AlphaFoldDB" id="A0A0R3L305"/>
<sequence>MAVLGMLVTGAAERGSIGSPKHSMLTISHLPYAFYDSSMSPTAELSKARHGTVETPDELTDRLDTVAAV</sequence>
<reference evidence="2 3" key="1">
    <citation type="submission" date="2014-03" db="EMBL/GenBank/DDBJ databases">
        <title>Bradyrhizobium valentinum sp. nov., isolated from effective nodules of Lupinus mariae-josephae, a lupine endemic of basic-lime soils in Eastern Spain.</title>
        <authorList>
            <person name="Duran D."/>
            <person name="Rey L."/>
            <person name="Navarro A."/>
            <person name="Busquets A."/>
            <person name="Imperial J."/>
            <person name="Ruiz-Argueso T."/>
        </authorList>
    </citation>
    <scope>NUCLEOTIDE SEQUENCE [LARGE SCALE GENOMIC DNA]</scope>
    <source>
        <strain evidence="2 3">LmjM3</strain>
    </source>
</reference>
<evidence type="ECO:0000313" key="2">
    <source>
        <dbReference type="EMBL" id="KRR02090.1"/>
    </source>
</evidence>
<organism evidence="2 3">
    <name type="scientific">Bradyrhizobium valentinum</name>
    <dbReference type="NCBI Taxonomy" id="1518501"/>
    <lineage>
        <taxon>Bacteria</taxon>
        <taxon>Pseudomonadati</taxon>
        <taxon>Pseudomonadota</taxon>
        <taxon>Alphaproteobacteria</taxon>
        <taxon>Hyphomicrobiales</taxon>
        <taxon>Nitrobacteraceae</taxon>
        <taxon>Bradyrhizobium</taxon>
    </lineage>
</organism>
<feature type="region of interest" description="Disordered" evidence="1">
    <location>
        <begin position="47"/>
        <end position="69"/>
    </location>
</feature>
<gene>
    <name evidence="2" type="ORF">CP49_04725</name>
</gene>
<evidence type="ECO:0000313" key="3">
    <source>
        <dbReference type="Proteomes" id="UP000051913"/>
    </source>
</evidence>
<feature type="compositionally biased region" description="Basic and acidic residues" evidence="1">
    <location>
        <begin position="59"/>
        <end position="69"/>
    </location>
</feature>
<comment type="caution">
    <text evidence="2">The sequence shown here is derived from an EMBL/GenBank/DDBJ whole genome shotgun (WGS) entry which is preliminary data.</text>
</comment>
<dbReference type="Proteomes" id="UP000051913">
    <property type="component" value="Unassembled WGS sequence"/>
</dbReference>
<protein>
    <submittedName>
        <fullName evidence="2">Uncharacterized protein</fullName>
    </submittedName>
</protein>
<evidence type="ECO:0000256" key="1">
    <source>
        <dbReference type="SAM" id="MobiDB-lite"/>
    </source>
</evidence>
<dbReference type="STRING" id="1518501.CQ10_34610"/>